<sequence>EIAENEFSDLEYTKDKNNWKKYHNTCNEINTKIEQILNIKNFLKYNTGIKGKTKLNHKYL</sequence>
<evidence type="ECO:0000313" key="1">
    <source>
        <dbReference type="EMBL" id="PJC01194.1"/>
    </source>
</evidence>
<comment type="caution">
    <text evidence="1">The sequence shown here is derived from an EMBL/GenBank/DDBJ whole genome shotgun (WGS) entry which is preliminary data.</text>
</comment>
<dbReference type="Proteomes" id="UP000230136">
    <property type="component" value="Unassembled WGS sequence"/>
</dbReference>
<dbReference type="AlphaFoldDB" id="A0A2M8DQB5"/>
<feature type="non-terminal residue" evidence="1">
    <location>
        <position position="1"/>
    </location>
</feature>
<reference evidence="2" key="1">
    <citation type="submission" date="2017-09" db="EMBL/GenBank/DDBJ databases">
        <title>Depth-based differentiation of microbial function through sediment-hosted aquifers and enrichment of novel symbionts in the deep terrestrial subsurface.</title>
        <authorList>
            <person name="Probst A.J."/>
            <person name="Ladd B."/>
            <person name="Jarett J.K."/>
            <person name="Geller-Mcgrath D.E."/>
            <person name="Sieber C.M.K."/>
            <person name="Emerson J.B."/>
            <person name="Anantharaman K."/>
            <person name="Thomas B.C."/>
            <person name="Malmstrom R."/>
            <person name="Stieglmeier M."/>
            <person name="Klingl A."/>
            <person name="Woyke T."/>
            <person name="Ryan C.M."/>
            <person name="Banfield J.F."/>
        </authorList>
    </citation>
    <scope>NUCLEOTIDE SEQUENCE [LARGE SCALE GENOMIC DNA]</scope>
</reference>
<gene>
    <name evidence="1" type="ORF">CO073_04115</name>
</gene>
<evidence type="ECO:0000313" key="2">
    <source>
        <dbReference type="Proteomes" id="UP000230136"/>
    </source>
</evidence>
<accession>A0A2M8DQB5</accession>
<proteinExistence type="predicted"/>
<name>A0A2M8DQB5_9BACT</name>
<organism evidence="1 2">
    <name type="scientific">Candidatus Komeilibacteria bacterium CG_4_9_14_0_8_um_filter_36_9</name>
    <dbReference type="NCBI Taxonomy" id="1974473"/>
    <lineage>
        <taxon>Bacteria</taxon>
        <taxon>Candidatus Komeiliibacteriota</taxon>
    </lineage>
</organism>
<dbReference type="EMBL" id="PFSY01000187">
    <property type="protein sequence ID" value="PJC01194.1"/>
    <property type="molecule type" value="Genomic_DNA"/>
</dbReference>
<protein>
    <submittedName>
        <fullName evidence="1">Uncharacterized protein</fullName>
    </submittedName>
</protein>